<dbReference type="Pfam" id="PF00386">
    <property type="entry name" value="C1q"/>
    <property type="match status" value="1"/>
</dbReference>
<dbReference type="InterPro" id="IPR008983">
    <property type="entry name" value="Tumour_necrosis_fac-like_dom"/>
</dbReference>
<gene>
    <name evidence="5" type="ORF">LSH36_558g01002</name>
</gene>
<dbReference type="PANTHER" id="PTHR22923">
    <property type="entry name" value="CEREBELLIN-RELATED"/>
    <property type="match status" value="1"/>
</dbReference>
<dbReference type="PANTHER" id="PTHR22923:SF116">
    <property type="entry name" value="C1Q DOMAIN-CONTAINING PROTEIN"/>
    <property type="match status" value="1"/>
</dbReference>
<name>A0AAD9J7Y0_9ANNE</name>
<dbReference type="EMBL" id="JAODUP010000558">
    <property type="protein sequence ID" value="KAK2147335.1"/>
    <property type="molecule type" value="Genomic_DNA"/>
</dbReference>
<comment type="caution">
    <text evidence="5">The sequence shown here is derived from an EMBL/GenBank/DDBJ whole genome shotgun (WGS) entry which is preliminary data.</text>
</comment>
<evidence type="ECO:0000313" key="5">
    <source>
        <dbReference type="EMBL" id="KAK2147335.1"/>
    </source>
</evidence>
<evidence type="ECO:0000256" key="2">
    <source>
        <dbReference type="ARBA" id="ARBA00022525"/>
    </source>
</evidence>
<dbReference type="InterPro" id="IPR050822">
    <property type="entry name" value="Cerebellin_Synaptic_Org"/>
</dbReference>
<evidence type="ECO:0000259" key="4">
    <source>
        <dbReference type="PROSITE" id="PS50871"/>
    </source>
</evidence>
<comment type="subcellular location">
    <subcellularLocation>
        <location evidence="1">Secreted</location>
    </subcellularLocation>
</comment>
<dbReference type="InterPro" id="IPR001073">
    <property type="entry name" value="C1q_dom"/>
</dbReference>
<dbReference type="SUPFAM" id="SSF49842">
    <property type="entry name" value="TNF-like"/>
    <property type="match status" value="1"/>
</dbReference>
<dbReference type="PROSITE" id="PS50871">
    <property type="entry name" value="C1Q"/>
    <property type="match status" value="1"/>
</dbReference>
<dbReference type="PRINTS" id="PR00007">
    <property type="entry name" value="COMPLEMNTC1Q"/>
</dbReference>
<organism evidence="5 6">
    <name type="scientific">Paralvinella palmiformis</name>
    <dbReference type="NCBI Taxonomy" id="53620"/>
    <lineage>
        <taxon>Eukaryota</taxon>
        <taxon>Metazoa</taxon>
        <taxon>Spiralia</taxon>
        <taxon>Lophotrochozoa</taxon>
        <taxon>Annelida</taxon>
        <taxon>Polychaeta</taxon>
        <taxon>Sedentaria</taxon>
        <taxon>Canalipalpata</taxon>
        <taxon>Terebellida</taxon>
        <taxon>Terebelliformia</taxon>
        <taxon>Alvinellidae</taxon>
        <taxon>Paralvinella</taxon>
    </lineage>
</organism>
<reference evidence="5" key="1">
    <citation type="journal article" date="2023" name="Mol. Biol. Evol.">
        <title>Third-Generation Sequencing Reveals the Adaptive Role of the Epigenome in Three Deep-Sea Polychaetes.</title>
        <authorList>
            <person name="Perez M."/>
            <person name="Aroh O."/>
            <person name="Sun Y."/>
            <person name="Lan Y."/>
            <person name="Juniper S.K."/>
            <person name="Young C.R."/>
            <person name="Angers B."/>
            <person name="Qian P.Y."/>
        </authorList>
    </citation>
    <scope>NUCLEOTIDE SEQUENCE</scope>
    <source>
        <strain evidence="5">P08H-3</strain>
    </source>
</reference>
<keyword evidence="3" id="KW-0732">Signal</keyword>
<sequence length="179" mass="19515">MTPLLAVKKSRRAQKQTKSRIGTVSGLSAPVPKKIAFFVGLSNNMGPVTEHTDIVFDQVITNIGHAYDVNSGRFTAPVNGTYQFNVIVSAQGRQKAAVMILKNGGMVATVWAESIPYWATASNIAILSLEKGDQSGTRPARERYDIETCFEHYDEACAVRSPEMAFLTYVAPPIEPPPN</sequence>
<dbReference type="Proteomes" id="UP001208570">
    <property type="component" value="Unassembled WGS sequence"/>
</dbReference>
<evidence type="ECO:0000313" key="6">
    <source>
        <dbReference type="Proteomes" id="UP001208570"/>
    </source>
</evidence>
<feature type="domain" description="C1q" evidence="4">
    <location>
        <begin position="30"/>
        <end position="174"/>
    </location>
</feature>
<dbReference type="AlphaFoldDB" id="A0AAD9J7Y0"/>
<evidence type="ECO:0000256" key="3">
    <source>
        <dbReference type="ARBA" id="ARBA00022729"/>
    </source>
</evidence>
<protein>
    <recommendedName>
        <fullName evidence="4">C1q domain-containing protein</fullName>
    </recommendedName>
</protein>
<keyword evidence="2" id="KW-0964">Secreted</keyword>
<dbReference type="GO" id="GO:0005576">
    <property type="term" value="C:extracellular region"/>
    <property type="evidence" value="ECO:0007669"/>
    <property type="project" value="UniProtKB-SubCell"/>
</dbReference>
<accession>A0AAD9J7Y0</accession>
<dbReference type="Gene3D" id="2.60.120.40">
    <property type="match status" value="1"/>
</dbReference>
<keyword evidence="6" id="KW-1185">Reference proteome</keyword>
<evidence type="ECO:0000256" key="1">
    <source>
        <dbReference type="ARBA" id="ARBA00004613"/>
    </source>
</evidence>
<dbReference type="SMART" id="SM00110">
    <property type="entry name" value="C1Q"/>
    <property type="match status" value="1"/>
</dbReference>
<proteinExistence type="predicted"/>